<evidence type="ECO:0000256" key="8">
    <source>
        <dbReference type="ARBA" id="ARBA00023049"/>
    </source>
</evidence>
<dbReference type="InterPro" id="IPR010964">
    <property type="entry name" value="M20A_pepV-rel"/>
</dbReference>
<dbReference type="InterPro" id="IPR002933">
    <property type="entry name" value="Peptidase_M20"/>
</dbReference>
<dbReference type="InterPro" id="IPR050072">
    <property type="entry name" value="Peptidase_M20A"/>
</dbReference>
<proteinExistence type="inferred from homology"/>
<gene>
    <name evidence="9" type="ORF">LPT13_01260</name>
</gene>
<dbReference type="Proteomes" id="UP001430755">
    <property type="component" value="Unassembled WGS sequence"/>
</dbReference>
<evidence type="ECO:0000256" key="6">
    <source>
        <dbReference type="ARBA" id="ARBA00022833"/>
    </source>
</evidence>
<dbReference type="PANTHER" id="PTHR43808">
    <property type="entry name" value="ACETYLORNITHINE DEACETYLASE"/>
    <property type="match status" value="1"/>
</dbReference>
<reference evidence="9" key="1">
    <citation type="submission" date="2021-11" db="EMBL/GenBank/DDBJ databases">
        <title>A Novel Adlercreutzia Species, isolated from a Allomyrina dichotoma larva feces.</title>
        <authorList>
            <person name="Suh M.K."/>
        </authorList>
    </citation>
    <scope>NUCLEOTIDE SEQUENCE</scope>
    <source>
        <strain evidence="9">JBNU-10</strain>
    </source>
</reference>
<evidence type="ECO:0000256" key="3">
    <source>
        <dbReference type="ARBA" id="ARBA00022670"/>
    </source>
</evidence>
<dbReference type="SUPFAM" id="SSF53187">
    <property type="entry name" value="Zn-dependent exopeptidases"/>
    <property type="match status" value="1"/>
</dbReference>
<keyword evidence="4" id="KW-0479">Metal-binding</keyword>
<evidence type="ECO:0000256" key="4">
    <source>
        <dbReference type="ARBA" id="ARBA00022723"/>
    </source>
</evidence>
<organism evidence="9 10">
    <name type="scientific">Adlercreutzia faecimuris</name>
    <dbReference type="NCBI Taxonomy" id="2897341"/>
    <lineage>
        <taxon>Bacteria</taxon>
        <taxon>Bacillati</taxon>
        <taxon>Actinomycetota</taxon>
        <taxon>Coriobacteriia</taxon>
        <taxon>Eggerthellales</taxon>
        <taxon>Eggerthellaceae</taxon>
        <taxon>Adlercreutzia</taxon>
    </lineage>
</organism>
<dbReference type="EMBL" id="JAJMLW010000001">
    <property type="protein sequence ID" value="MCI2240982.1"/>
    <property type="molecule type" value="Genomic_DNA"/>
</dbReference>
<keyword evidence="10" id="KW-1185">Reference proteome</keyword>
<keyword evidence="5 9" id="KW-0378">Hydrolase</keyword>
<dbReference type="Pfam" id="PF01546">
    <property type="entry name" value="Peptidase_M20"/>
    <property type="match status" value="1"/>
</dbReference>
<dbReference type="Gene3D" id="3.30.70.360">
    <property type="match status" value="2"/>
</dbReference>
<dbReference type="EC" id="3.4.13.-" evidence="9"/>
<name>A0ABS9WF93_9ACTN</name>
<comment type="cofactor">
    <cofactor evidence="1">
        <name>Zn(2+)</name>
        <dbReference type="ChEBI" id="CHEBI:29105"/>
    </cofactor>
</comment>
<keyword evidence="3" id="KW-0645">Protease</keyword>
<dbReference type="RefSeq" id="WP_242162714.1">
    <property type="nucleotide sequence ID" value="NZ_JAJMLW010000001.1"/>
</dbReference>
<accession>A0ABS9WF93</accession>
<evidence type="ECO:0000256" key="5">
    <source>
        <dbReference type="ARBA" id="ARBA00022801"/>
    </source>
</evidence>
<sequence>MDDKTFNETIDLYIEDHWGEIVDDIARMVEVPSFEELDDAAPNAPFGPGPRAALSQILAIADRMGFATTDVDGYMGFADFKGASDTQIGIIGHVDVVPAGPGWHFDPFTVTLKDGYLMGRGTLDDKGPVVVTLWAMKFWKDLGVTFPYTIRFLFGANEETGMNDVPYYRERYADPAFLFTPDAEFPVCYGEKGGFDATITSKPIEGGLIVELSGGAATNAVPGTATALVRADAASLPAADRITVTPEAEGLVRIDAQGKSAHAATPETGVNAIGVLVDYLLANDLCSPDERAFLEFDQKLLSHTDGSGVGIACSDDYFGPLTVIGGTVALEDGHIVQTMDSRWPTSITPEGITKAITMLTDPIGATFENTLLMDPFLVKPDSPEIQALQGAYREVTGDDEHKPFTIGGGTYAREFTSGASFGPERTWQTQPDWVGGMHGPDEGISEDDLKTAMKIYALALDKLNALTF</sequence>
<evidence type="ECO:0000256" key="2">
    <source>
        <dbReference type="ARBA" id="ARBA00006247"/>
    </source>
</evidence>
<dbReference type="Gene3D" id="3.40.630.10">
    <property type="entry name" value="Zn peptidases"/>
    <property type="match status" value="1"/>
</dbReference>
<evidence type="ECO:0000313" key="9">
    <source>
        <dbReference type="EMBL" id="MCI2240982.1"/>
    </source>
</evidence>
<dbReference type="SUPFAM" id="SSF55031">
    <property type="entry name" value="Bacterial exopeptidase dimerisation domain"/>
    <property type="match status" value="1"/>
</dbReference>
<keyword evidence="7 9" id="KW-0224">Dipeptidase</keyword>
<comment type="similarity">
    <text evidence="2">Belongs to the peptidase M20A family.</text>
</comment>
<comment type="caution">
    <text evidence="9">The sequence shown here is derived from an EMBL/GenBank/DDBJ whole genome shotgun (WGS) entry which is preliminary data.</text>
</comment>
<dbReference type="PROSITE" id="PS00758">
    <property type="entry name" value="ARGE_DAPE_CPG2_1"/>
    <property type="match status" value="1"/>
</dbReference>
<keyword evidence="8" id="KW-0482">Metalloprotease</keyword>
<evidence type="ECO:0000256" key="7">
    <source>
        <dbReference type="ARBA" id="ARBA00022997"/>
    </source>
</evidence>
<dbReference type="NCBIfam" id="TIGR01887">
    <property type="entry name" value="dipeptidaselike"/>
    <property type="match status" value="1"/>
</dbReference>
<protein>
    <submittedName>
        <fullName evidence="9">Sapep family Mn(2+)-dependent dipeptidase</fullName>
        <ecNumber evidence="9">3.4.13.-</ecNumber>
    </submittedName>
</protein>
<dbReference type="InterPro" id="IPR036264">
    <property type="entry name" value="Bact_exopeptidase_dim_dom"/>
</dbReference>
<dbReference type="GO" id="GO:0016805">
    <property type="term" value="F:dipeptidase activity"/>
    <property type="evidence" value="ECO:0007669"/>
    <property type="project" value="UniProtKB-KW"/>
</dbReference>
<keyword evidence="6" id="KW-0862">Zinc</keyword>
<evidence type="ECO:0000313" key="10">
    <source>
        <dbReference type="Proteomes" id="UP001430755"/>
    </source>
</evidence>
<dbReference type="PANTHER" id="PTHR43808:SF31">
    <property type="entry name" value="N-ACETYL-L-CITRULLINE DEACETYLASE"/>
    <property type="match status" value="1"/>
</dbReference>
<evidence type="ECO:0000256" key="1">
    <source>
        <dbReference type="ARBA" id="ARBA00001947"/>
    </source>
</evidence>
<dbReference type="InterPro" id="IPR001261">
    <property type="entry name" value="ArgE/DapE_CS"/>
</dbReference>